<keyword evidence="2" id="KW-0472">Membrane</keyword>
<name>A0A8H5PU26_9HYPO</name>
<feature type="signal peptide" evidence="3">
    <location>
        <begin position="1"/>
        <end position="17"/>
    </location>
</feature>
<keyword evidence="5" id="KW-1185">Reference proteome</keyword>
<keyword evidence="2" id="KW-1133">Transmembrane helix</keyword>
<evidence type="ECO:0000256" key="3">
    <source>
        <dbReference type="SAM" id="SignalP"/>
    </source>
</evidence>
<evidence type="ECO:0000313" key="4">
    <source>
        <dbReference type="EMBL" id="KAF5603221.1"/>
    </source>
</evidence>
<dbReference type="AlphaFoldDB" id="A0A8H5PU26"/>
<evidence type="ECO:0000313" key="5">
    <source>
        <dbReference type="Proteomes" id="UP000546213"/>
    </source>
</evidence>
<dbReference type="Proteomes" id="UP000546213">
    <property type="component" value="Unassembled WGS sequence"/>
</dbReference>
<evidence type="ECO:0000256" key="2">
    <source>
        <dbReference type="SAM" id="Phobius"/>
    </source>
</evidence>
<feature type="region of interest" description="Disordered" evidence="1">
    <location>
        <begin position="42"/>
        <end position="66"/>
    </location>
</feature>
<keyword evidence="2" id="KW-0812">Transmembrane</keyword>
<protein>
    <submittedName>
        <fullName evidence="4">Uncharacterized protein</fullName>
    </submittedName>
</protein>
<sequence length="136" mass="14743">MKSSLLMLASLVHLWWGESTRESISSANPPNSDFKFADFATTSTQQDPCPTDDGKLEPGQTSPKKSIEDQIDDLLAIWRDIQSFIMSASPGAGCIVIIIPIFSLLQKRIGAACIIAGGFAAQICYRLDVGSPIHLF</sequence>
<comment type="caution">
    <text evidence="4">The sequence shown here is derived from an EMBL/GenBank/DDBJ whole genome shotgun (WGS) entry which is preliminary data.</text>
</comment>
<feature type="chain" id="PRO_5035003115" evidence="3">
    <location>
        <begin position="18"/>
        <end position="136"/>
    </location>
</feature>
<keyword evidence="3" id="KW-0732">Signal</keyword>
<dbReference type="EMBL" id="JAAOAS010000030">
    <property type="protein sequence ID" value="KAF5603221.1"/>
    <property type="molecule type" value="Genomic_DNA"/>
</dbReference>
<gene>
    <name evidence="4" type="ORF">FPCIR_1417</name>
</gene>
<feature type="transmembrane region" description="Helical" evidence="2">
    <location>
        <begin position="84"/>
        <end position="105"/>
    </location>
</feature>
<organism evidence="4 5">
    <name type="scientific">Fusarium pseudocircinatum</name>
    <dbReference type="NCBI Taxonomy" id="56676"/>
    <lineage>
        <taxon>Eukaryota</taxon>
        <taxon>Fungi</taxon>
        <taxon>Dikarya</taxon>
        <taxon>Ascomycota</taxon>
        <taxon>Pezizomycotina</taxon>
        <taxon>Sordariomycetes</taxon>
        <taxon>Hypocreomycetidae</taxon>
        <taxon>Hypocreales</taxon>
        <taxon>Nectriaceae</taxon>
        <taxon>Fusarium</taxon>
        <taxon>Fusarium fujikuroi species complex</taxon>
    </lineage>
</organism>
<accession>A0A8H5PU26</accession>
<proteinExistence type="predicted"/>
<evidence type="ECO:0000256" key="1">
    <source>
        <dbReference type="SAM" id="MobiDB-lite"/>
    </source>
</evidence>
<dbReference type="OrthoDB" id="5105861at2759"/>
<reference evidence="4 5" key="1">
    <citation type="submission" date="2020-05" db="EMBL/GenBank/DDBJ databases">
        <title>Identification and distribution of gene clusters putatively required for synthesis of sphingolipid metabolism inhibitors in phylogenetically diverse species of the filamentous fungus Fusarium.</title>
        <authorList>
            <person name="Kim H.-S."/>
            <person name="Busman M."/>
            <person name="Brown D.W."/>
            <person name="Divon H."/>
            <person name="Uhlig S."/>
            <person name="Proctor R.H."/>
        </authorList>
    </citation>
    <scope>NUCLEOTIDE SEQUENCE [LARGE SCALE GENOMIC DNA]</scope>
    <source>
        <strain evidence="4 5">NRRL 36939</strain>
    </source>
</reference>